<evidence type="ECO:0000256" key="1">
    <source>
        <dbReference type="ARBA" id="ARBA00023175"/>
    </source>
</evidence>
<dbReference type="Gene3D" id="3.40.850.10">
    <property type="entry name" value="Kinesin motor domain"/>
    <property type="match status" value="2"/>
</dbReference>
<reference evidence="5 6" key="1">
    <citation type="submission" date="2024-01" db="EMBL/GenBank/DDBJ databases">
        <title>Genome assemblies of Stephania.</title>
        <authorList>
            <person name="Yang L."/>
        </authorList>
    </citation>
    <scope>NUCLEOTIDE SEQUENCE [LARGE SCALE GENOMIC DNA]</scope>
    <source>
        <strain evidence="5">QJT</strain>
        <tissue evidence="5">Leaf</tissue>
    </source>
</reference>
<feature type="compositionally biased region" description="Low complexity" evidence="3">
    <location>
        <begin position="179"/>
        <end position="194"/>
    </location>
</feature>
<feature type="region of interest" description="Disordered" evidence="3">
    <location>
        <begin position="904"/>
        <end position="925"/>
    </location>
</feature>
<dbReference type="InterPro" id="IPR001752">
    <property type="entry name" value="Kinesin_motor_dom"/>
</dbReference>
<feature type="region of interest" description="Disordered" evidence="3">
    <location>
        <begin position="143"/>
        <end position="194"/>
    </location>
</feature>
<dbReference type="Gene3D" id="1.10.10.60">
    <property type="entry name" value="Homeodomain-like"/>
    <property type="match status" value="1"/>
</dbReference>
<dbReference type="PROSITE" id="PS50067">
    <property type="entry name" value="KINESIN_MOTOR_2"/>
    <property type="match status" value="1"/>
</dbReference>
<comment type="caution">
    <text evidence="5">The sequence shown here is derived from an EMBL/GenBank/DDBJ whole genome shotgun (WGS) entry which is preliminary data.</text>
</comment>
<accession>A0AAP0IN82</accession>
<dbReference type="GO" id="GO:0008017">
    <property type="term" value="F:microtubule binding"/>
    <property type="evidence" value="ECO:0007669"/>
    <property type="project" value="InterPro"/>
</dbReference>
<organism evidence="5 6">
    <name type="scientific">Stephania japonica</name>
    <dbReference type="NCBI Taxonomy" id="461633"/>
    <lineage>
        <taxon>Eukaryota</taxon>
        <taxon>Viridiplantae</taxon>
        <taxon>Streptophyta</taxon>
        <taxon>Embryophyta</taxon>
        <taxon>Tracheophyta</taxon>
        <taxon>Spermatophyta</taxon>
        <taxon>Magnoliopsida</taxon>
        <taxon>Ranunculales</taxon>
        <taxon>Menispermaceae</taxon>
        <taxon>Menispermoideae</taxon>
        <taxon>Cissampelideae</taxon>
        <taxon>Stephania</taxon>
    </lineage>
</organism>
<dbReference type="SUPFAM" id="SSF52540">
    <property type="entry name" value="P-loop containing nucleoside triphosphate hydrolases"/>
    <property type="match status" value="1"/>
</dbReference>
<keyword evidence="6" id="KW-1185">Reference proteome</keyword>
<dbReference type="SMART" id="SM00129">
    <property type="entry name" value="KISc"/>
    <property type="match status" value="1"/>
</dbReference>
<feature type="domain" description="Kinesin motor" evidence="4">
    <location>
        <begin position="210"/>
        <end position="499"/>
    </location>
</feature>
<gene>
    <name evidence="5" type="ORF">Sjap_016728</name>
</gene>
<dbReference type="InterPro" id="IPR009057">
    <property type="entry name" value="Homeodomain-like_sf"/>
</dbReference>
<dbReference type="GO" id="GO:0005524">
    <property type="term" value="F:ATP binding"/>
    <property type="evidence" value="ECO:0007669"/>
    <property type="project" value="InterPro"/>
</dbReference>
<dbReference type="SUPFAM" id="SSF46689">
    <property type="entry name" value="Homeodomain-like"/>
    <property type="match status" value="1"/>
</dbReference>
<dbReference type="Proteomes" id="UP001417504">
    <property type="component" value="Unassembled WGS sequence"/>
</dbReference>
<dbReference type="InterPro" id="IPR036961">
    <property type="entry name" value="Kinesin_motor_dom_sf"/>
</dbReference>
<protein>
    <recommendedName>
        <fullName evidence="4">Kinesin motor domain-containing protein</fullName>
    </recommendedName>
</protein>
<proteinExistence type="inferred from homology"/>
<feature type="compositionally biased region" description="Basic and acidic residues" evidence="3">
    <location>
        <begin position="145"/>
        <end position="154"/>
    </location>
</feature>
<evidence type="ECO:0000256" key="2">
    <source>
        <dbReference type="PROSITE-ProRule" id="PRU00283"/>
    </source>
</evidence>
<dbReference type="Gene3D" id="3.10.580.10">
    <property type="entry name" value="CBS-domain"/>
    <property type="match status" value="1"/>
</dbReference>
<dbReference type="CDD" id="cd11660">
    <property type="entry name" value="SANT_TRF"/>
    <property type="match status" value="1"/>
</dbReference>
<evidence type="ECO:0000259" key="4">
    <source>
        <dbReference type="PROSITE" id="PS50067"/>
    </source>
</evidence>
<dbReference type="AlphaFoldDB" id="A0AAP0IN82"/>
<dbReference type="GO" id="GO:0007018">
    <property type="term" value="P:microtubule-based movement"/>
    <property type="evidence" value="ECO:0007669"/>
    <property type="project" value="InterPro"/>
</dbReference>
<dbReference type="PANTHER" id="PTHR47968:SF33">
    <property type="entry name" value="KINESIN-LIKE PROTEIN KIN-7C, MITOCHONDRIAL ISOFORM X1"/>
    <property type="match status" value="1"/>
</dbReference>
<evidence type="ECO:0000313" key="5">
    <source>
        <dbReference type="EMBL" id="KAK9117781.1"/>
    </source>
</evidence>
<evidence type="ECO:0000313" key="6">
    <source>
        <dbReference type="Proteomes" id="UP001417504"/>
    </source>
</evidence>
<dbReference type="GO" id="GO:0003777">
    <property type="term" value="F:microtubule motor activity"/>
    <property type="evidence" value="ECO:0007669"/>
    <property type="project" value="InterPro"/>
</dbReference>
<dbReference type="InterPro" id="IPR027417">
    <property type="entry name" value="P-loop_NTPase"/>
</dbReference>
<dbReference type="InterPro" id="IPR027640">
    <property type="entry name" value="Kinesin-like_fam"/>
</dbReference>
<keyword evidence="1" id="KW-0505">Motor protein</keyword>
<comment type="caution">
    <text evidence="2">Lacks conserved residue(s) required for the propagation of feature annotation.</text>
</comment>
<evidence type="ECO:0000256" key="3">
    <source>
        <dbReference type="SAM" id="MobiDB-lite"/>
    </source>
</evidence>
<dbReference type="InterPro" id="IPR046342">
    <property type="entry name" value="CBS_dom_sf"/>
</dbReference>
<feature type="region of interest" description="Disordered" evidence="3">
    <location>
        <begin position="68"/>
        <end position="116"/>
    </location>
</feature>
<sequence length="1063" mass="117391">MHVWSSLLNVVRGCGGCDDWRLVGGCSWCITRASPVLEHLSSRWSSSGVGGVDSSIIFGAQKSSPSAAASLFRSPKSTAPPPPSSKTGAGCGGGRQTTPSSSGSRPATPSLSGSMAALCSAPSRLPELTNTKENATVTVSFRPLSAREIDKGDEIASAPPPPSRSGTGDGGGRQTTPLSSGSRPATPSSSGSRAALGAVRLPVLTKAKENVTVTVRFRPLSAREIDKGDEIAWYADGDYNVRNKFNSSIAYSFDRVFGPATTTRHVYDVAAQHVVRGVIEGINGRREKGGESAVLEKQAGDHKAPGIILLAVKDVFDIIQEMPGREFLLRVSYLEIYNEIIKDLLDSMGQNLRIREDAQVVICRRQFGKEAATAVATSFIFRTYVEGIKEEIVLSAVHAFSLIASGEGSESSKAETTGLRRIEGSYINKSLLTLGTVISKLTDGKASHIPYRDSKLTRLLQPSLGGHGMVSLICTVTPASSTNEETHNTLKFAHRSKHVEIKASQNKILDEKFLVKKYQKEITSLKQEVEQLRQGIVDKSYLGTCNQEGLVNLKLQFELPGTQTMDTEVARWIIEFLVLQSIEDYVLNYLIAVLPLPKDDARLKKLLILRRISSEVSVGSISEGILDYLEMIEEIDYNEGMIIFDSMTKAYCKVATDCMVRFLRNGPNDSCACFEAVCEDWRGRFSFMNKMRDTGLVTDEMLCMMDEIEAAVSNTDVCKRLLLKVTRTRKVNENDGLENETSIALQIEERQRSLHDHLPQDSDILVGENSNSDGTNVDACKHKLPLTPKVDKVQKELKSSTAELLVSIEDPLPDALRVAATISSQMTRNETNHMHSGENHNARGSNACNPSDVGNRMKEIITENQLPRSSIELWNSSAQTHKLDECSIESSSDGLPNRLHLRTRSNRRTSPSIKNDTERGAVRRQTKRWTSFEEQKLRDAVKTYGKGNWKVILMRSNNVFGDRTTILDSSNFVRRSESNATDDRHIPVINDKKMMGMVYNGDVVRTVVSEYREELNHLNAYIQRLLSWTYNTSGSTGLDWLVIMPSFCFSRYGKIGGFGMWQW</sequence>
<comment type="similarity">
    <text evidence="2">Belongs to the TRAFAC class myosin-kinesin ATPase superfamily. Kinesin family.</text>
</comment>
<name>A0AAP0IN82_9MAGN</name>
<dbReference type="EMBL" id="JBBNAE010000006">
    <property type="protein sequence ID" value="KAK9117781.1"/>
    <property type="molecule type" value="Genomic_DNA"/>
</dbReference>
<dbReference type="PANTHER" id="PTHR47968">
    <property type="entry name" value="CENTROMERE PROTEIN E"/>
    <property type="match status" value="1"/>
</dbReference>
<feature type="compositionally biased region" description="Polar residues" evidence="3">
    <location>
        <begin position="96"/>
        <end position="113"/>
    </location>
</feature>
<dbReference type="Pfam" id="PF00225">
    <property type="entry name" value="Kinesin"/>
    <property type="match status" value="2"/>
</dbReference>